<dbReference type="EMBL" id="UGDC01000003">
    <property type="protein sequence ID" value="STJ81335.1"/>
    <property type="molecule type" value="Genomic_DNA"/>
</dbReference>
<reference evidence="6 7" key="1">
    <citation type="submission" date="2018-06" db="EMBL/GenBank/DDBJ databases">
        <authorList>
            <consortium name="Pathogen Informatics"/>
            <person name="Doyle S."/>
        </authorList>
    </citation>
    <scope>NUCLEOTIDE SEQUENCE [LARGE SCALE GENOMIC DNA]</scope>
    <source>
        <strain evidence="6 7">NCTC9117</strain>
    </source>
</reference>
<name>A0A376YCJ7_ECOLX</name>
<proteinExistence type="inferred from homology"/>
<protein>
    <submittedName>
        <fullName evidence="6">Curlin minor subunit</fullName>
    </submittedName>
</protein>
<dbReference type="Pfam" id="PF07012">
    <property type="entry name" value="Curlin_rpt"/>
    <property type="match status" value="2"/>
</dbReference>
<keyword evidence="4" id="KW-0281">Fimbrium</keyword>
<dbReference type="InterPro" id="IPR009742">
    <property type="entry name" value="Curlin_rpt"/>
</dbReference>
<evidence type="ECO:0000256" key="4">
    <source>
        <dbReference type="ARBA" id="ARBA00023263"/>
    </source>
</evidence>
<dbReference type="NCBIfam" id="NF007506">
    <property type="entry name" value="PRK10101.1"/>
    <property type="match status" value="1"/>
</dbReference>
<dbReference type="GO" id="GO:0007155">
    <property type="term" value="P:cell adhesion"/>
    <property type="evidence" value="ECO:0007669"/>
    <property type="project" value="InterPro"/>
</dbReference>
<keyword evidence="3 5" id="KW-0732">Signal</keyword>
<evidence type="ECO:0000256" key="3">
    <source>
        <dbReference type="ARBA" id="ARBA00022729"/>
    </source>
</evidence>
<feature type="chain" id="PRO_5016846161" evidence="5">
    <location>
        <begin position="31"/>
        <end position="190"/>
    </location>
</feature>
<organism evidence="6 7">
    <name type="scientific">Escherichia coli</name>
    <dbReference type="NCBI Taxonomy" id="562"/>
    <lineage>
        <taxon>Bacteria</taxon>
        <taxon>Pseudomonadati</taxon>
        <taxon>Pseudomonadota</taxon>
        <taxon>Gammaproteobacteria</taxon>
        <taxon>Enterobacterales</taxon>
        <taxon>Enterobacteriaceae</taxon>
        <taxon>Escherichia</taxon>
    </lineage>
</organism>
<accession>A0A376YCJ7</accession>
<evidence type="ECO:0000256" key="2">
    <source>
        <dbReference type="ARBA" id="ARBA00009766"/>
    </source>
</evidence>
<comment type="subcellular location">
    <subcellularLocation>
        <location evidence="1">Fimbrium</location>
    </subcellularLocation>
</comment>
<evidence type="ECO:0000256" key="5">
    <source>
        <dbReference type="SAM" id="SignalP"/>
    </source>
</evidence>
<comment type="similarity">
    <text evidence="2">Belongs to the CsgA/CsgB family.</text>
</comment>
<dbReference type="AlphaFoldDB" id="A0A376YCJ7"/>
<evidence type="ECO:0000313" key="7">
    <source>
        <dbReference type="Proteomes" id="UP000254785"/>
    </source>
</evidence>
<dbReference type="GO" id="GO:0009289">
    <property type="term" value="C:pilus"/>
    <property type="evidence" value="ECO:0007669"/>
    <property type="project" value="UniProtKB-SubCell"/>
</dbReference>
<feature type="signal peptide" evidence="5">
    <location>
        <begin position="1"/>
        <end position="30"/>
    </location>
</feature>
<sequence>MYDQVQGDNMKNKLLFMMLTILGAPGIAAAAGYDLANSEYNFAVNELSKSSFNQAAIIGQAGTNNSAQLRQGGSKLLAVVAQEGSSNRAKIDQTGDYNLAYIDQAGSANDASISQGAYGNTAMIIQKGSGNKANITQYGTQKNGNCSAETVANGYSRDTTLISIRLLINPMGVLHETFKSSSNCSNRILR</sequence>
<gene>
    <name evidence="6" type="primary">csgB</name>
    <name evidence="6" type="ORF">NCTC9117_03898</name>
</gene>
<evidence type="ECO:0000256" key="1">
    <source>
        <dbReference type="ARBA" id="ARBA00004561"/>
    </source>
</evidence>
<evidence type="ECO:0000313" key="6">
    <source>
        <dbReference type="EMBL" id="STJ81335.1"/>
    </source>
</evidence>
<dbReference type="Proteomes" id="UP000254785">
    <property type="component" value="Unassembled WGS sequence"/>
</dbReference>